<protein>
    <recommendedName>
        <fullName evidence="6">Short-chain dehydrogenase</fullName>
    </recommendedName>
</protein>
<keyword evidence="2" id="KW-0560">Oxidoreductase</keyword>
<keyword evidence="5" id="KW-1185">Reference proteome</keyword>
<gene>
    <name evidence="4" type="ORF">HNR48_000271</name>
</gene>
<dbReference type="GO" id="GO:0050664">
    <property type="term" value="F:oxidoreductase activity, acting on NAD(P)H, oxygen as acceptor"/>
    <property type="evidence" value="ECO:0007669"/>
    <property type="project" value="TreeGrafter"/>
</dbReference>
<evidence type="ECO:0000256" key="1">
    <source>
        <dbReference type="ARBA" id="ARBA00006484"/>
    </source>
</evidence>
<dbReference type="Gene3D" id="3.40.50.720">
    <property type="entry name" value="NAD(P)-binding Rossmann-like Domain"/>
    <property type="match status" value="1"/>
</dbReference>
<evidence type="ECO:0000256" key="3">
    <source>
        <dbReference type="RuleBase" id="RU000363"/>
    </source>
</evidence>
<dbReference type="SUPFAM" id="SSF51735">
    <property type="entry name" value="NAD(P)-binding Rossmann-fold domains"/>
    <property type="match status" value="1"/>
</dbReference>
<dbReference type="Pfam" id="PF00106">
    <property type="entry name" value="adh_short"/>
    <property type="match status" value="1"/>
</dbReference>
<dbReference type="EMBL" id="JACHHT010000001">
    <property type="protein sequence ID" value="MBB6519993.1"/>
    <property type="molecule type" value="Genomic_DNA"/>
</dbReference>
<reference evidence="4 5" key="1">
    <citation type="submission" date="2020-08" db="EMBL/GenBank/DDBJ databases">
        <title>Genomic Encyclopedia of Type Strains, Phase IV (KMG-IV): sequencing the most valuable type-strain genomes for metagenomic binning, comparative biology and taxonomic classification.</title>
        <authorList>
            <person name="Goeker M."/>
        </authorList>
    </citation>
    <scope>NUCLEOTIDE SEQUENCE [LARGE SCALE GENOMIC DNA]</scope>
    <source>
        <strain evidence="4 5">DSM 22368</strain>
    </source>
</reference>
<dbReference type="InterPro" id="IPR020904">
    <property type="entry name" value="Sc_DH/Rdtase_CS"/>
</dbReference>
<dbReference type="InterPro" id="IPR002347">
    <property type="entry name" value="SDR_fam"/>
</dbReference>
<dbReference type="PROSITE" id="PS00061">
    <property type="entry name" value="ADH_SHORT"/>
    <property type="match status" value="1"/>
</dbReference>
<comment type="caution">
    <text evidence="4">The sequence shown here is derived from an EMBL/GenBank/DDBJ whole genome shotgun (WGS) entry which is preliminary data.</text>
</comment>
<dbReference type="PANTHER" id="PTHR43008:SF7">
    <property type="entry name" value="SHORT CHAIN DEHYDROGENASE_REDUCTASE (AFU_ORTHOLOGUE AFUA_2G00830)"/>
    <property type="match status" value="1"/>
</dbReference>
<dbReference type="PRINTS" id="PR00080">
    <property type="entry name" value="SDRFAMILY"/>
</dbReference>
<dbReference type="CDD" id="cd05233">
    <property type="entry name" value="SDR_c"/>
    <property type="match status" value="1"/>
</dbReference>
<organism evidence="4 5">
    <name type="scientific">Pseudoteredinibacter isoporae</name>
    <dbReference type="NCBI Taxonomy" id="570281"/>
    <lineage>
        <taxon>Bacteria</taxon>
        <taxon>Pseudomonadati</taxon>
        <taxon>Pseudomonadota</taxon>
        <taxon>Gammaproteobacteria</taxon>
        <taxon>Cellvibrionales</taxon>
        <taxon>Cellvibrionaceae</taxon>
        <taxon>Pseudoteredinibacter</taxon>
    </lineage>
</organism>
<dbReference type="RefSeq" id="WP_208020050.1">
    <property type="nucleotide sequence ID" value="NZ_JAAONY010000001.1"/>
</dbReference>
<dbReference type="InterPro" id="IPR036291">
    <property type="entry name" value="NAD(P)-bd_dom_sf"/>
</dbReference>
<dbReference type="PANTHER" id="PTHR43008">
    <property type="entry name" value="BENZIL REDUCTASE"/>
    <property type="match status" value="1"/>
</dbReference>
<dbReference type="InParanoid" id="A0A7X0MU81"/>
<evidence type="ECO:0008006" key="6">
    <source>
        <dbReference type="Google" id="ProtNLM"/>
    </source>
</evidence>
<evidence type="ECO:0000313" key="4">
    <source>
        <dbReference type="EMBL" id="MBB6519993.1"/>
    </source>
</evidence>
<evidence type="ECO:0000256" key="2">
    <source>
        <dbReference type="ARBA" id="ARBA00023002"/>
    </source>
</evidence>
<dbReference type="PRINTS" id="PR00081">
    <property type="entry name" value="GDHRDH"/>
</dbReference>
<dbReference type="Proteomes" id="UP000528457">
    <property type="component" value="Unassembled WGS sequence"/>
</dbReference>
<accession>A0A7X0MU81</accession>
<dbReference type="AlphaFoldDB" id="A0A7X0MU81"/>
<name>A0A7X0MU81_9GAMM</name>
<evidence type="ECO:0000313" key="5">
    <source>
        <dbReference type="Proteomes" id="UP000528457"/>
    </source>
</evidence>
<comment type="similarity">
    <text evidence="1 3">Belongs to the short-chain dehydrogenases/reductases (SDR) family.</text>
</comment>
<sequence length="283" mass="31283">MSLQHPALQAGNVAVITGAASGLGLAAAEKFLSLGIKVMLADIDEDALQNAYTQLSRHYSVEQLASQRVDVSQLSSLEALRDAAFEQFGQVNVLMNNAGIARRSSSLDNYDNWQAILDINLWGVIHGQQTFGQAMIDQSLPGMIINTGSKQGITCPPGSPAYNVSKAAVKALTESLQHELRNIDDGQLSAHLLVPGFVYTGMIQRFIPEKPEFAWTSEQTIEFMMQRLDAGDFYIICPDNETTREMDNKRVLWGATDISLNRPALSRWHPDYAEAFARYMEED</sequence>
<proteinExistence type="inferred from homology"/>